<dbReference type="EMBL" id="BK015735">
    <property type="protein sequence ID" value="DAE22596.1"/>
    <property type="molecule type" value="Genomic_DNA"/>
</dbReference>
<protein>
    <submittedName>
        <fullName evidence="1">Uncharacterized protein</fullName>
    </submittedName>
</protein>
<organism evidence="1">
    <name type="scientific">Siphoviridae sp. ct5co22</name>
    <dbReference type="NCBI Taxonomy" id="2826294"/>
    <lineage>
        <taxon>Viruses</taxon>
        <taxon>Duplodnaviria</taxon>
        <taxon>Heunggongvirae</taxon>
        <taxon>Uroviricota</taxon>
        <taxon>Caudoviricetes</taxon>
    </lineage>
</organism>
<reference evidence="1" key="1">
    <citation type="journal article" date="2021" name="Proc. Natl. Acad. Sci. U.S.A.">
        <title>A Catalog of Tens of Thousands of Viruses from Human Metagenomes Reveals Hidden Associations with Chronic Diseases.</title>
        <authorList>
            <person name="Tisza M.J."/>
            <person name="Buck C.B."/>
        </authorList>
    </citation>
    <scope>NUCLEOTIDE SEQUENCE</scope>
    <source>
        <strain evidence="1">Ct5co22</strain>
    </source>
</reference>
<proteinExistence type="predicted"/>
<sequence>MSKPLLCRFGLHKPSKEKYVTITRRHHGTHGGKYRTNYAICERCGKLCYRVRLQQRREKGA</sequence>
<evidence type="ECO:0000313" key="1">
    <source>
        <dbReference type="EMBL" id="DAE22596.1"/>
    </source>
</evidence>
<name>A0A8S5QVB6_9CAUD</name>
<accession>A0A8S5QVB6</accession>